<name>A0AAE0Y0F4_9GAST</name>
<dbReference type="Pfam" id="PF13843">
    <property type="entry name" value="DDE_Tnp_1_7"/>
    <property type="match status" value="1"/>
</dbReference>
<evidence type="ECO:0000313" key="3">
    <source>
        <dbReference type="Proteomes" id="UP001283361"/>
    </source>
</evidence>
<comment type="caution">
    <text evidence="2">The sequence shown here is derived from an EMBL/GenBank/DDBJ whole genome shotgun (WGS) entry which is preliminary data.</text>
</comment>
<proteinExistence type="predicted"/>
<accession>A0AAE0Y0F4</accession>
<evidence type="ECO:0000259" key="1">
    <source>
        <dbReference type="Pfam" id="PF13843"/>
    </source>
</evidence>
<dbReference type="Proteomes" id="UP001283361">
    <property type="component" value="Unassembled WGS sequence"/>
</dbReference>
<reference evidence="2" key="1">
    <citation type="journal article" date="2023" name="G3 (Bethesda)">
        <title>A reference genome for the long-term kleptoplast-retaining sea slug Elysia crispata morphotype clarki.</title>
        <authorList>
            <person name="Eastman K.E."/>
            <person name="Pendleton A.L."/>
            <person name="Shaikh M.A."/>
            <person name="Suttiyut T."/>
            <person name="Ogas R."/>
            <person name="Tomko P."/>
            <person name="Gavelis G."/>
            <person name="Widhalm J.R."/>
            <person name="Wisecaver J.H."/>
        </authorList>
    </citation>
    <scope>NUCLEOTIDE SEQUENCE</scope>
    <source>
        <strain evidence="2">ECLA1</strain>
    </source>
</reference>
<dbReference type="PANTHER" id="PTHR46599">
    <property type="entry name" value="PIGGYBAC TRANSPOSABLE ELEMENT-DERIVED PROTEIN 4"/>
    <property type="match status" value="1"/>
</dbReference>
<dbReference type="InterPro" id="IPR029526">
    <property type="entry name" value="PGBD"/>
</dbReference>
<sequence length="379" mass="42782">MTQSVDVVGKLVVVTTGSNVISVAFGSISSALTSQGALRKWRRKSGYAIFAPSSLGAYCPPRGLLDRDDGPPWSLLPFRPGRVQGFQLPGVIRTRTEKSRYLSVVEFFQMFFTLDVVERLCQDKPTKWGMKLWVIADPETGYTYNFDVYLGKDTGMQGDGGLAYNVMKLVKRLVGKGCRIFFDKFYTTVTLMKDLFMIGIGACGTILFNRRGFPTELKNIKEFEKGSKRGDYRWSRDEEVLTVQWRDNKTISVMSTFHEANSTEKVTRRTKVDNKFERIEVTPPTGPELKTPKLWQGSTGVCPELGLDENSSALDCLFTLLTNEFLDELLVSINSYAADLCAKNRPACKQSVFLQFEPIYKDEFFRFLAILLAMGVNPR</sequence>
<keyword evidence="3" id="KW-1185">Reference proteome</keyword>
<protein>
    <recommendedName>
        <fullName evidence="1">PiggyBac transposable element-derived protein domain-containing protein</fullName>
    </recommendedName>
</protein>
<gene>
    <name evidence="2" type="ORF">RRG08_038749</name>
</gene>
<feature type="domain" description="PiggyBac transposable element-derived protein" evidence="1">
    <location>
        <begin position="120"/>
        <end position="277"/>
    </location>
</feature>
<dbReference type="EMBL" id="JAWDGP010007241">
    <property type="protein sequence ID" value="KAK3727392.1"/>
    <property type="molecule type" value="Genomic_DNA"/>
</dbReference>
<organism evidence="2 3">
    <name type="scientific">Elysia crispata</name>
    <name type="common">lettuce slug</name>
    <dbReference type="NCBI Taxonomy" id="231223"/>
    <lineage>
        <taxon>Eukaryota</taxon>
        <taxon>Metazoa</taxon>
        <taxon>Spiralia</taxon>
        <taxon>Lophotrochozoa</taxon>
        <taxon>Mollusca</taxon>
        <taxon>Gastropoda</taxon>
        <taxon>Heterobranchia</taxon>
        <taxon>Euthyneura</taxon>
        <taxon>Panpulmonata</taxon>
        <taxon>Sacoglossa</taxon>
        <taxon>Placobranchoidea</taxon>
        <taxon>Plakobranchidae</taxon>
        <taxon>Elysia</taxon>
    </lineage>
</organism>
<dbReference type="PANTHER" id="PTHR46599:SF3">
    <property type="entry name" value="PIGGYBAC TRANSPOSABLE ELEMENT-DERIVED PROTEIN 4"/>
    <property type="match status" value="1"/>
</dbReference>
<dbReference type="AlphaFoldDB" id="A0AAE0Y0F4"/>
<evidence type="ECO:0000313" key="2">
    <source>
        <dbReference type="EMBL" id="KAK3727392.1"/>
    </source>
</evidence>